<feature type="region of interest" description="Disordered" evidence="1">
    <location>
        <begin position="131"/>
        <end position="211"/>
    </location>
</feature>
<name>A0A6J1LZ32_DROHY</name>
<keyword evidence="3" id="KW-1185">Reference proteome</keyword>
<dbReference type="OrthoDB" id="8067234at2759"/>
<evidence type="ECO:0000313" key="4">
    <source>
        <dbReference type="RefSeq" id="XP_023171061.2"/>
    </source>
</evidence>
<feature type="signal peptide" evidence="2">
    <location>
        <begin position="1"/>
        <end position="18"/>
    </location>
</feature>
<feature type="compositionally biased region" description="Pro residues" evidence="1">
    <location>
        <begin position="153"/>
        <end position="181"/>
    </location>
</feature>
<dbReference type="KEGG" id="dhe:111599606"/>
<organism evidence="3 4">
    <name type="scientific">Drosophila hydei</name>
    <name type="common">Fruit fly</name>
    <dbReference type="NCBI Taxonomy" id="7224"/>
    <lineage>
        <taxon>Eukaryota</taxon>
        <taxon>Metazoa</taxon>
        <taxon>Ecdysozoa</taxon>
        <taxon>Arthropoda</taxon>
        <taxon>Hexapoda</taxon>
        <taxon>Insecta</taxon>
        <taxon>Pterygota</taxon>
        <taxon>Neoptera</taxon>
        <taxon>Endopterygota</taxon>
        <taxon>Diptera</taxon>
        <taxon>Brachycera</taxon>
        <taxon>Muscomorpha</taxon>
        <taxon>Ephydroidea</taxon>
        <taxon>Drosophilidae</taxon>
        <taxon>Drosophila</taxon>
    </lineage>
</organism>
<dbReference type="RefSeq" id="XP_023171061.2">
    <property type="nucleotide sequence ID" value="XM_023315293.2"/>
</dbReference>
<evidence type="ECO:0000256" key="2">
    <source>
        <dbReference type="SAM" id="SignalP"/>
    </source>
</evidence>
<dbReference type="PROSITE" id="PS51257">
    <property type="entry name" value="PROKAR_LIPOPROTEIN"/>
    <property type="match status" value="1"/>
</dbReference>
<dbReference type="Proteomes" id="UP000504633">
    <property type="component" value="Unplaced"/>
</dbReference>
<sequence length="211" mass="22797">MSKRQILLMLLFLVACLADMQQDESEDYQAQPEHLDGRSFFFLGTLFRRWRDRWLAFHTPAPLYAGAAFPLNGYFNCPSYGCNPAAIGPQPGGFYPAYYAPPIPQQPQQQQQHQQAQGNSNVYIYQTDQNQASSASNPPFGPGFFGPARQPTPLAPPPPRPLPLPPPPQLPQLPPALPPPQASASSFGFGPGPGTVPAPACGPNSLPCAFG</sequence>
<feature type="region of interest" description="Disordered" evidence="1">
    <location>
        <begin position="98"/>
        <end position="118"/>
    </location>
</feature>
<accession>A0A6J1LZ32</accession>
<evidence type="ECO:0000256" key="1">
    <source>
        <dbReference type="SAM" id="MobiDB-lite"/>
    </source>
</evidence>
<gene>
    <name evidence="4" type="primary">LOC111599606</name>
</gene>
<dbReference type="AlphaFoldDB" id="A0A6J1LZ32"/>
<feature type="compositionally biased region" description="Low complexity" evidence="1">
    <location>
        <begin position="106"/>
        <end position="117"/>
    </location>
</feature>
<dbReference type="OMA" id="NGYYNCP"/>
<feature type="chain" id="PRO_5027040318" evidence="2">
    <location>
        <begin position="19"/>
        <end position="211"/>
    </location>
</feature>
<protein>
    <submittedName>
        <fullName evidence="4">Sulfated surface glycoprotein 185 isoform X1</fullName>
    </submittedName>
</protein>
<dbReference type="GeneID" id="111599606"/>
<proteinExistence type="predicted"/>
<keyword evidence="2" id="KW-0732">Signal</keyword>
<evidence type="ECO:0000313" key="3">
    <source>
        <dbReference type="Proteomes" id="UP000504633"/>
    </source>
</evidence>
<reference evidence="4" key="1">
    <citation type="submission" date="2025-08" db="UniProtKB">
        <authorList>
            <consortium name="RefSeq"/>
        </authorList>
    </citation>
    <scope>IDENTIFICATION</scope>
    <source>
        <strain evidence="4">15085-1641.00</strain>
        <tissue evidence="4">Whole body</tissue>
    </source>
</reference>